<feature type="compositionally biased region" description="Basic residues" evidence="1">
    <location>
        <begin position="57"/>
        <end position="68"/>
    </location>
</feature>
<accession>A0A3M8B785</accession>
<organism evidence="2 3">
    <name type="scientific">Brevibacillus gelatini</name>
    <dbReference type="NCBI Taxonomy" id="1655277"/>
    <lineage>
        <taxon>Bacteria</taxon>
        <taxon>Bacillati</taxon>
        <taxon>Bacillota</taxon>
        <taxon>Bacilli</taxon>
        <taxon>Bacillales</taxon>
        <taxon>Paenibacillaceae</taxon>
        <taxon>Brevibacillus</taxon>
    </lineage>
</organism>
<evidence type="ECO:0000256" key="1">
    <source>
        <dbReference type="SAM" id="MobiDB-lite"/>
    </source>
</evidence>
<protein>
    <submittedName>
        <fullName evidence="2">Uncharacterized protein</fullName>
    </submittedName>
</protein>
<dbReference type="EMBL" id="RHHS01000014">
    <property type="protein sequence ID" value="RNB59172.1"/>
    <property type="molecule type" value="Genomic_DNA"/>
</dbReference>
<reference evidence="2 3" key="1">
    <citation type="submission" date="2018-10" db="EMBL/GenBank/DDBJ databases">
        <title>Phylogenomics of Brevibacillus.</title>
        <authorList>
            <person name="Dunlap C."/>
        </authorList>
    </citation>
    <scope>NUCLEOTIDE SEQUENCE [LARGE SCALE GENOMIC DNA]</scope>
    <source>
        <strain evidence="2 3">DSM 100115</strain>
    </source>
</reference>
<evidence type="ECO:0000313" key="3">
    <source>
        <dbReference type="Proteomes" id="UP000268829"/>
    </source>
</evidence>
<evidence type="ECO:0000313" key="2">
    <source>
        <dbReference type="EMBL" id="RNB59172.1"/>
    </source>
</evidence>
<feature type="region of interest" description="Disordered" evidence="1">
    <location>
        <begin position="51"/>
        <end position="74"/>
    </location>
</feature>
<comment type="caution">
    <text evidence="2">The sequence shown here is derived from an EMBL/GenBank/DDBJ whole genome shotgun (WGS) entry which is preliminary data.</text>
</comment>
<keyword evidence="3" id="KW-1185">Reference proteome</keyword>
<dbReference type="Proteomes" id="UP000268829">
    <property type="component" value="Unassembled WGS sequence"/>
</dbReference>
<sequence>MQKQPARFTGRKNKPTGIALPKALRGRRQAALTVLGFWLPAKESLAFVGSRPGAKSIRGKKAVPKKTQHGASNR</sequence>
<dbReference type="AlphaFoldDB" id="A0A3M8B785"/>
<proteinExistence type="predicted"/>
<dbReference type="OrthoDB" id="9911650at2"/>
<name>A0A3M8B785_9BACL</name>
<dbReference type="RefSeq" id="WP_122903729.1">
    <property type="nucleotide sequence ID" value="NZ_RHHS01000014.1"/>
</dbReference>
<gene>
    <name evidence="2" type="ORF">EDM57_05300</name>
</gene>